<dbReference type="AlphaFoldDB" id="A0A2P8CLX0"/>
<dbReference type="RefSeq" id="WP_211301562.1">
    <property type="nucleotide sequence ID" value="NZ_PYGA01000037.1"/>
</dbReference>
<dbReference type="InterPro" id="IPR004360">
    <property type="entry name" value="Glyas_Fos-R_dOase_dom"/>
</dbReference>
<dbReference type="EMBL" id="PYGA01000037">
    <property type="protein sequence ID" value="PSK85974.1"/>
    <property type="molecule type" value="Genomic_DNA"/>
</dbReference>
<proteinExistence type="predicted"/>
<protein>
    <submittedName>
        <fullName evidence="2">Putative glyoxalase superfamily protein PhnB</fullName>
    </submittedName>
</protein>
<keyword evidence="3" id="KW-1185">Reference proteome</keyword>
<organism evidence="2 3">
    <name type="scientific">Murinocardiopsis flavida</name>
    <dbReference type="NCBI Taxonomy" id="645275"/>
    <lineage>
        <taxon>Bacteria</taxon>
        <taxon>Bacillati</taxon>
        <taxon>Actinomycetota</taxon>
        <taxon>Actinomycetes</taxon>
        <taxon>Streptosporangiales</taxon>
        <taxon>Nocardiopsidaceae</taxon>
        <taxon>Murinocardiopsis</taxon>
    </lineage>
</organism>
<dbReference type="InterPro" id="IPR029068">
    <property type="entry name" value="Glyas_Bleomycin-R_OHBP_Dase"/>
</dbReference>
<gene>
    <name evidence="2" type="ORF">CLV63_13733</name>
</gene>
<accession>A0A2P8CLX0</accession>
<feature type="domain" description="VOC" evidence="1">
    <location>
        <begin position="1"/>
        <end position="127"/>
    </location>
</feature>
<dbReference type="Pfam" id="PF00903">
    <property type="entry name" value="Glyoxalase"/>
    <property type="match status" value="1"/>
</dbReference>
<evidence type="ECO:0000313" key="2">
    <source>
        <dbReference type="EMBL" id="PSK85974.1"/>
    </source>
</evidence>
<dbReference type="Proteomes" id="UP000240542">
    <property type="component" value="Unassembled WGS sequence"/>
</dbReference>
<name>A0A2P8CLX0_9ACTN</name>
<dbReference type="SUPFAM" id="SSF54593">
    <property type="entry name" value="Glyoxalase/Bleomycin resistance protein/Dihydroxybiphenyl dioxygenase"/>
    <property type="match status" value="1"/>
</dbReference>
<dbReference type="Gene3D" id="3.30.720.120">
    <property type="match status" value="1"/>
</dbReference>
<evidence type="ECO:0000259" key="1">
    <source>
        <dbReference type="PROSITE" id="PS51819"/>
    </source>
</evidence>
<dbReference type="PROSITE" id="PS51819">
    <property type="entry name" value="VOC"/>
    <property type="match status" value="1"/>
</dbReference>
<comment type="caution">
    <text evidence="2">The sequence shown here is derived from an EMBL/GenBank/DDBJ whole genome shotgun (WGS) entry which is preliminary data.</text>
</comment>
<sequence length="128" mass="13516">MTPYIMVGSAEGFATFVEYVFGAEVRNVNRPPGHPERVMHAEALIGGSTVFFADSDGDGRQCREPFRPGGDPGTTHMWTAPADPDGAYARAVESGAVPVVPLAVQDDGGRFGGFADPFGTLWWVTAAA</sequence>
<reference evidence="2 3" key="1">
    <citation type="submission" date="2018-03" db="EMBL/GenBank/DDBJ databases">
        <title>Genomic Encyclopedia of Archaeal and Bacterial Type Strains, Phase II (KMG-II): from individual species to whole genera.</title>
        <authorList>
            <person name="Goeker M."/>
        </authorList>
    </citation>
    <scope>NUCLEOTIDE SEQUENCE [LARGE SCALE GENOMIC DNA]</scope>
    <source>
        <strain evidence="2 3">DSM 45312</strain>
    </source>
</reference>
<dbReference type="Gene3D" id="3.30.720.110">
    <property type="match status" value="1"/>
</dbReference>
<evidence type="ECO:0000313" key="3">
    <source>
        <dbReference type="Proteomes" id="UP000240542"/>
    </source>
</evidence>
<dbReference type="InterPro" id="IPR037523">
    <property type="entry name" value="VOC_core"/>
</dbReference>